<reference evidence="1" key="1">
    <citation type="submission" date="2015-06" db="EMBL/GenBank/DDBJ databases">
        <authorList>
            <person name="Joergensen T."/>
        </authorList>
    </citation>
    <scope>NUCLEOTIDE SEQUENCE</scope>
    <source>
        <plasmid evidence="1">pRGRH1800</plasmid>
    </source>
</reference>
<evidence type="ECO:0008006" key="2">
    <source>
        <dbReference type="Google" id="ProtNLM"/>
    </source>
</evidence>
<dbReference type="CDD" id="cd00525">
    <property type="entry name" value="AE_Prim_S_like"/>
    <property type="match status" value="1"/>
</dbReference>
<proteinExistence type="predicted"/>
<dbReference type="AlphaFoldDB" id="A0A0H5Q7R2"/>
<sequence length="504" mass="58307">MAGPLRGTIEDYRVLYEEKNAHMEQFLEQVTPFEFYREIFPEGSFERKGHYEDKKPNGIAISLPGKGGSLNGIALEIEGDGKAKRYIITDDLKMLEELADTDFTIMAPISYYGRKRSGKFARFLYALVFDIDGVGMPQLRDVLHQMNKDILPKATFVVNSGTGLHLYYVLSEPVPMYPQNQHYLKELKYSLTRQIWNRYTSSIKQPQMQGLMQGFRVVGSGTKLGKGYPVVAFQFGGRVELDDLLEYIPASNGERQKLQGILKKSSMPLAVAKEKYPDWYERRIVKGERRGRWTVKRDLYDWWLRRIQDEIRVGHRYHGIMTLAIYAKKCGIEEEELRQDAYSLLLPYDEMSVEEVNRFTRDDVEAALSMFNEDYVTFPRDDIARLSGMTMPVNKRNWRKQTQHLRLARGQLSILRELGEVKDGRPQGSGTAQATVYQWQQQHPEGRKADCHRETGLDPKTIRKWWDCPPPPLRFKDGHITVPVEPSQELSDWLLDALHDGSQD</sequence>
<organism evidence="1">
    <name type="scientific">uncultured prokaryote</name>
    <dbReference type="NCBI Taxonomy" id="198431"/>
    <lineage>
        <taxon>unclassified sequences</taxon>
        <taxon>environmental samples</taxon>
    </lineage>
</organism>
<name>A0A0H5Q7R2_9ZZZZ</name>
<accession>A0A0H5Q7R2</accession>
<protein>
    <recommendedName>
        <fullName evidence="2">Primase C-terminal 1 domain-containing protein</fullName>
    </recommendedName>
</protein>
<geneLocation type="plasmid" evidence="1">
    <name>pRGRH1800</name>
</geneLocation>
<evidence type="ECO:0000313" key="1">
    <source>
        <dbReference type="EMBL" id="CRY97973.1"/>
    </source>
</evidence>
<keyword evidence="1" id="KW-0614">Plasmid</keyword>
<reference evidence="1" key="2">
    <citation type="submission" date="2015-07" db="EMBL/GenBank/DDBJ databases">
        <title>Plasmids, circular viruses and viroids from rat gut.</title>
        <authorList>
            <person name="Jorgensen T.J."/>
            <person name="Hansen M.A."/>
            <person name="Xu Z."/>
            <person name="Tabak M.A."/>
            <person name="Sorensen S.J."/>
            <person name="Hansen L.H."/>
        </authorList>
    </citation>
    <scope>NUCLEOTIDE SEQUENCE</scope>
    <source>
        <plasmid evidence="1">pRGRH1800</plasmid>
    </source>
</reference>
<dbReference type="EMBL" id="LN854299">
    <property type="protein sequence ID" value="CRY97973.1"/>
    <property type="molecule type" value="Genomic_DNA"/>
</dbReference>